<proteinExistence type="predicted"/>
<organism evidence="1 3">
    <name type="scientific">Rhodofomes roseus</name>
    <dbReference type="NCBI Taxonomy" id="34475"/>
    <lineage>
        <taxon>Eukaryota</taxon>
        <taxon>Fungi</taxon>
        <taxon>Dikarya</taxon>
        <taxon>Basidiomycota</taxon>
        <taxon>Agaricomycotina</taxon>
        <taxon>Agaricomycetes</taxon>
        <taxon>Polyporales</taxon>
        <taxon>Rhodofomes</taxon>
    </lineage>
</organism>
<sequence>MAQQKQKPTLDQHVVCQSARDDLHLPRAPVDGGVASLFNLVFTWNSKGGALRDAFWRARLPNVMKLIARHLQSSTPRVTVADNSALVRPPRSPSLYLTATASRRLLSEVSFPDPLALPSFSLSPAQPSLLQFTMSTRLTASPVVVWYSPKATRFAHDSGGHRPSRKLRPCLVTKVCGDWIRVAPLLSARPDSQVYRISTDPSFLPSNGCTAKMTASSWSIVNFGEHGPAPPVHPLPGATVFDLPLLKRPDSWRPTPCFVWTRDGGMWIDIAELGIGKARVLDGDFDFDGDKVTELREKHKSIVVWH</sequence>
<dbReference type="EMBL" id="JADCUA010000003">
    <property type="protein sequence ID" value="KAH9842012.1"/>
    <property type="molecule type" value="Genomic_DNA"/>
</dbReference>
<evidence type="ECO:0000313" key="3">
    <source>
        <dbReference type="Proteomes" id="UP000814176"/>
    </source>
</evidence>
<dbReference type="GeneID" id="72007767"/>
<gene>
    <name evidence="1" type="ORF">C8Q71DRAFT_854366</name>
    <name evidence="2" type="ORF">C8Q71DRAFT_854402</name>
</gene>
<reference evidence="1 3" key="1">
    <citation type="journal article" date="2021" name="Environ. Microbiol.">
        <title>Gene family expansions and transcriptome signatures uncover fungal adaptations to wood decay.</title>
        <authorList>
            <person name="Hage H."/>
            <person name="Miyauchi S."/>
            <person name="Viragh M."/>
            <person name="Drula E."/>
            <person name="Min B."/>
            <person name="Chaduli D."/>
            <person name="Navarro D."/>
            <person name="Favel A."/>
            <person name="Norest M."/>
            <person name="Lesage-Meessen L."/>
            <person name="Balint B."/>
            <person name="Merenyi Z."/>
            <person name="de Eugenio L."/>
            <person name="Morin E."/>
            <person name="Martinez A.T."/>
            <person name="Baldrian P."/>
            <person name="Stursova M."/>
            <person name="Martinez M.J."/>
            <person name="Novotny C."/>
            <person name="Magnuson J.K."/>
            <person name="Spatafora J.W."/>
            <person name="Maurice S."/>
            <person name="Pangilinan J."/>
            <person name="Andreopoulos W."/>
            <person name="LaButti K."/>
            <person name="Hundley H."/>
            <person name="Na H."/>
            <person name="Kuo A."/>
            <person name="Barry K."/>
            <person name="Lipzen A."/>
            <person name="Henrissat B."/>
            <person name="Riley R."/>
            <person name="Ahrendt S."/>
            <person name="Nagy L.G."/>
            <person name="Grigoriev I.V."/>
            <person name="Martin F."/>
            <person name="Rosso M.N."/>
        </authorList>
    </citation>
    <scope>NUCLEOTIDE SEQUENCE [LARGE SCALE GENOMIC DNA]</scope>
    <source>
        <strain evidence="1 3">CIRM-BRFM 1785</strain>
    </source>
</reference>
<comment type="caution">
    <text evidence="1">The sequence shown here is derived from an EMBL/GenBank/DDBJ whole genome shotgun (WGS) entry which is preliminary data.</text>
</comment>
<evidence type="ECO:0000313" key="2">
    <source>
        <dbReference type="EMBL" id="KAH9842046.1"/>
    </source>
</evidence>
<name>A0ABQ8KTH5_9APHY</name>
<protein>
    <submittedName>
        <fullName evidence="1">Uncharacterized protein</fullName>
    </submittedName>
</protein>
<accession>A0ABQ8KTH5</accession>
<dbReference type="Proteomes" id="UP000814176">
    <property type="component" value="Unassembled WGS sequence"/>
</dbReference>
<keyword evidence="3" id="KW-1185">Reference proteome</keyword>
<dbReference type="EMBL" id="JADCUA010000003">
    <property type="protein sequence ID" value="KAH9842046.1"/>
    <property type="molecule type" value="Genomic_DNA"/>
</dbReference>
<dbReference type="RefSeq" id="XP_047783311.1">
    <property type="nucleotide sequence ID" value="XM_047927035.1"/>
</dbReference>
<evidence type="ECO:0000313" key="1">
    <source>
        <dbReference type="EMBL" id="KAH9842012.1"/>
    </source>
</evidence>